<dbReference type="InterPro" id="IPR052943">
    <property type="entry name" value="TMTC_O-mannosyl-trnsfr"/>
</dbReference>
<dbReference type="PANTHER" id="PTHR44809">
    <property type="match status" value="1"/>
</dbReference>
<gene>
    <name evidence="3" type="ORF">GMPD_32670</name>
</gene>
<comment type="caution">
    <text evidence="3">The sequence shown here is derived from an EMBL/GenBank/DDBJ whole genome shotgun (WGS) entry which is preliminary data.</text>
</comment>
<feature type="repeat" description="TPR" evidence="1">
    <location>
        <begin position="1100"/>
        <end position="1133"/>
    </location>
</feature>
<accession>A0A6V8MYP6</accession>
<dbReference type="InterPro" id="IPR011990">
    <property type="entry name" value="TPR-like_helical_dom_sf"/>
</dbReference>
<feature type="repeat" description="TPR" evidence="1">
    <location>
        <begin position="1066"/>
        <end position="1099"/>
    </location>
</feature>
<dbReference type="RefSeq" id="WP_281376726.1">
    <property type="nucleotide sequence ID" value="NZ_BLXY01000008.1"/>
</dbReference>
<organism evidence="3 4">
    <name type="scientific">Geomonas paludis</name>
    <dbReference type="NCBI Taxonomy" id="2740185"/>
    <lineage>
        <taxon>Bacteria</taxon>
        <taxon>Pseudomonadati</taxon>
        <taxon>Thermodesulfobacteriota</taxon>
        <taxon>Desulfuromonadia</taxon>
        <taxon>Geobacterales</taxon>
        <taxon>Geobacteraceae</taxon>
        <taxon>Geomonas</taxon>
    </lineage>
</organism>
<evidence type="ECO:0008006" key="5">
    <source>
        <dbReference type="Google" id="ProtNLM"/>
    </source>
</evidence>
<sequence>MPSLMSQQTDLAQEFARALELQREGRLAEAEPIYRALAAAGGVLLPDVHINLGALLDETGRHEEALAQYRAALALREGDPLALNNMGSSLFKLGRFGEAAELFRLALAQAPEAPEPAIALGGALQRSGDVDGAIAVFRDLVRRRPDCADAHWNLALALLLSGEFRAGWAEYQWRWQRDDFTSPRRSFQRPAWDGAPLEGRRILVHGEQGFGDTIQFARYLPMVADRGGIVIAECQSAALAPLLRGMPGVAQVCIMGEPLPQFDLEIPLMSLPHLFDTTLDTVPDRVPYLSPPPQRLGLWQAKLSADPGFRVGLVWAGKAVPDPFRSCSLQALAPLCGIPGATLYSLQVGEGAAGPDECPGLIDFTAAIRDFGDTAAFIAQLDLVISIDTSVAHLAGALGKPVWLMLPMAGDYRWLCGREDSPWYPTMRIFRQQAQGEWGEVVERLRAALTDAVAGFLEGRLAAHPFDGGSHYLMGAFLAAAGKPGEATVRFTKAAQLLPRQWQPHYALAQALQQLGRFAEARESLAEALALEYGVAELHEGLGIVRQVLGDMEGAQQSYREALRLDATLVKARYNLGTTLKDLGRFTEALHEFREAVRISPGYADAHWNLAVLLLMTGELAEGWREFFWRFQKSSQAPQRRWQQVAAWDGAPLSGRTILLYGEQGAGDTLQFVRYAPLVAARGGRVLIEVQSPGLVPLVATVAGVEAVFACGETVPPCELQASLMDLPAIFGTDLDGIPAQIPYLRPDPARVAACAARVAGDGTLKVGLVWQGNPGHPNDLNRSLPTEQLAALAGLAGAGVSFYSLQLGARGDLAAILPVTDLAPAIGDYADTAALASRLDLVLCADTSVAHLCGALGLPVWLLVPFVPDWRWLTGRDDSPWYPTMRLFRQGTPGDWSGVLQRVVRELGALLAQRSGKEEAPAADPMRQAERYNDEGCTLDGAGRQPEAIERYRKAIELCPGLVAPHYNMGNSLYTLGRLAEAAECYRRALAVEPTLAQAWHNLALALKDQGRFEEALQALQRAVAVAPDYLEARHSLGELHHAMGELEKAEATFQAVLADDPGYLPAWNALGITLQVRGRLEEAVECYRRALRLKPDYLHALNNLGSASRALNDVDTAIDCYRRVLALDPGYADARWNLALVQLQLGEYREGWRGYEQRFDKVDPIPRLVLPQPLWDGSPLTGKRILLHAEQGFGDTFQFVRYAPVLAAQGATVLVQCQATPIAPVLTTVPGVARVLVRGEPLPEFDCHAPLMSLPHLCGTLLDTIPADIPYLAADPCLVGRWQAALPGDGLRVGLVWAGRKTYKDDLKRSLTLSLFAPLAQVAGARFCALQVGDGAEQAATPPPGMELTDLGAGIKSFADTAAILSQLDLVISADTAVAHLAGGLGVPVWVLLPMACDWRWLMDREDSPWYPTARLFRQRRRGDWGEVLERVARQLELLVQGKGER</sequence>
<dbReference type="PROSITE" id="PS50293">
    <property type="entry name" value="TPR_REGION"/>
    <property type="match status" value="3"/>
</dbReference>
<feature type="repeat" description="TPR" evidence="1">
    <location>
        <begin position="998"/>
        <end position="1031"/>
    </location>
</feature>
<feature type="repeat" description="TPR" evidence="1">
    <location>
        <begin position="1032"/>
        <end position="1065"/>
    </location>
</feature>
<dbReference type="Gene3D" id="1.25.40.10">
    <property type="entry name" value="Tetratricopeptide repeat domain"/>
    <property type="match status" value="7"/>
</dbReference>
<protein>
    <recommendedName>
        <fullName evidence="5">Tetratricopeptide repeat protein</fullName>
    </recommendedName>
</protein>
<dbReference type="Pfam" id="PF13432">
    <property type="entry name" value="TPR_16"/>
    <property type="match status" value="1"/>
</dbReference>
<keyword evidence="1" id="KW-0802">TPR repeat</keyword>
<feature type="repeat" description="TPR" evidence="1">
    <location>
        <begin position="536"/>
        <end position="569"/>
    </location>
</feature>
<feature type="repeat" description="TPR" evidence="1">
    <location>
        <begin position="80"/>
        <end position="113"/>
    </location>
</feature>
<dbReference type="PROSITE" id="PS50005">
    <property type="entry name" value="TPR"/>
    <property type="match status" value="10"/>
</dbReference>
<feature type="region of interest" description="Disordered" evidence="2">
    <location>
        <begin position="916"/>
        <end position="941"/>
    </location>
</feature>
<feature type="repeat" description="TPR" evidence="1">
    <location>
        <begin position="930"/>
        <end position="963"/>
    </location>
</feature>
<dbReference type="SMART" id="SM00028">
    <property type="entry name" value="TPR"/>
    <property type="match status" value="13"/>
</dbReference>
<dbReference type="Pfam" id="PF13414">
    <property type="entry name" value="TPR_11"/>
    <property type="match status" value="3"/>
</dbReference>
<dbReference type="SUPFAM" id="SSF48452">
    <property type="entry name" value="TPR-like"/>
    <property type="match status" value="3"/>
</dbReference>
<proteinExistence type="predicted"/>
<name>A0A6V8MYP6_9BACT</name>
<reference evidence="4" key="1">
    <citation type="submission" date="2020-06" db="EMBL/GenBank/DDBJ databases">
        <title>Draft genomic sequecing of Geomonas sp. Red736.</title>
        <authorList>
            <person name="Itoh H."/>
            <person name="Xu Z.X."/>
            <person name="Ushijima N."/>
            <person name="Masuda Y."/>
            <person name="Shiratori Y."/>
            <person name="Senoo K."/>
        </authorList>
    </citation>
    <scope>NUCLEOTIDE SEQUENCE [LARGE SCALE GENOMIC DNA]</scope>
    <source>
        <strain evidence="4">Red736</strain>
    </source>
</reference>
<dbReference type="PANTHER" id="PTHR44809:SF1">
    <property type="entry name" value="PROTEIN O-MANNOSYL-TRANSFERASE TMTC1"/>
    <property type="match status" value="1"/>
</dbReference>
<evidence type="ECO:0000256" key="2">
    <source>
        <dbReference type="SAM" id="MobiDB-lite"/>
    </source>
</evidence>
<evidence type="ECO:0000256" key="1">
    <source>
        <dbReference type="PROSITE-ProRule" id="PRU00339"/>
    </source>
</evidence>
<dbReference type="Pfam" id="PF14559">
    <property type="entry name" value="TPR_19"/>
    <property type="match status" value="3"/>
</dbReference>
<dbReference type="EMBL" id="BLXY01000008">
    <property type="protein sequence ID" value="GFO65348.1"/>
    <property type="molecule type" value="Genomic_DNA"/>
</dbReference>
<evidence type="ECO:0000313" key="4">
    <source>
        <dbReference type="Proteomes" id="UP000568888"/>
    </source>
</evidence>
<feature type="repeat" description="TPR" evidence="1">
    <location>
        <begin position="46"/>
        <end position="79"/>
    </location>
</feature>
<dbReference type="Gene3D" id="3.40.50.2000">
    <property type="entry name" value="Glycogen Phosphorylase B"/>
    <property type="match status" value="3"/>
</dbReference>
<feature type="repeat" description="TPR" evidence="1">
    <location>
        <begin position="964"/>
        <end position="997"/>
    </location>
</feature>
<dbReference type="InterPro" id="IPR019734">
    <property type="entry name" value="TPR_rpt"/>
</dbReference>
<evidence type="ECO:0000313" key="3">
    <source>
        <dbReference type="EMBL" id="GFO65348.1"/>
    </source>
</evidence>
<dbReference type="SUPFAM" id="SSF53756">
    <property type="entry name" value="UDP-Glycosyltransferase/glycogen phosphorylase"/>
    <property type="match status" value="3"/>
</dbReference>
<dbReference type="Proteomes" id="UP000568888">
    <property type="component" value="Unassembled WGS sequence"/>
</dbReference>
<feature type="repeat" description="TPR" evidence="1">
    <location>
        <begin position="570"/>
        <end position="603"/>
    </location>
</feature>